<organism evidence="2 5">
    <name type="scientific">Streptomyces tubercidicus</name>
    <dbReference type="NCBI Taxonomy" id="47759"/>
    <lineage>
        <taxon>Bacteria</taxon>
        <taxon>Bacillati</taxon>
        <taxon>Actinomycetota</taxon>
        <taxon>Actinomycetes</taxon>
        <taxon>Kitasatosporales</taxon>
        <taxon>Streptomycetaceae</taxon>
        <taxon>Streptomyces</taxon>
    </lineage>
</organism>
<dbReference type="EMBL" id="BLIR01000002">
    <property type="protein sequence ID" value="GFE40542.1"/>
    <property type="molecule type" value="Genomic_DNA"/>
</dbReference>
<dbReference type="Proteomes" id="UP000431826">
    <property type="component" value="Unassembled WGS sequence"/>
</dbReference>
<evidence type="ECO:0000256" key="1">
    <source>
        <dbReference type="SAM" id="Phobius"/>
    </source>
</evidence>
<accession>A0A640UIH8</accession>
<keyword evidence="1" id="KW-0812">Transmembrane</keyword>
<keyword evidence="5" id="KW-1185">Reference proteome</keyword>
<proteinExistence type="predicted"/>
<evidence type="ECO:0000313" key="3">
    <source>
        <dbReference type="EMBL" id="GFE40542.1"/>
    </source>
</evidence>
<keyword evidence="1" id="KW-0472">Membrane</keyword>
<dbReference type="EMBL" id="BLIR01000001">
    <property type="protein sequence ID" value="GFE35330.1"/>
    <property type="molecule type" value="Genomic_DNA"/>
</dbReference>
<gene>
    <name evidence="2" type="ORF">Stube_00030</name>
    <name evidence="3" type="ORF">Stube_52150</name>
    <name evidence="4" type="ORF">Stube_69860</name>
</gene>
<dbReference type="AlphaFoldDB" id="A0A640UIH8"/>
<dbReference type="EMBL" id="BLIR01000003">
    <property type="protein sequence ID" value="GFE42313.1"/>
    <property type="molecule type" value="Genomic_DNA"/>
</dbReference>
<evidence type="ECO:0008006" key="6">
    <source>
        <dbReference type="Google" id="ProtNLM"/>
    </source>
</evidence>
<evidence type="ECO:0000313" key="5">
    <source>
        <dbReference type="Proteomes" id="UP000431826"/>
    </source>
</evidence>
<name>A0A640UIH8_9ACTN</name>
<reference evidence="2 5" key="1">
    <citation type="submission" date="2019-12" db="EMBL/GenBank/DDBJ databases">
        <title>Whole genome shotgun sequence of Streptomyces tubercidicus NBRC 13090.</title>
        <authorList>
            <person name="Ichikawa N."/>
            <person name="Kimura A."/>
            <person name="Kitahashi Y."/>
            <person name="Komaki H."/>
            <person name="Tamura T."/>
        </authorList>
    </citation>
    <scope>NUCLEOTIDE SEQUENCE [LARGE SCALE GENOMIC DNA]</scope>
    <source>
        <strain evidence="2 5">NBRC 13090</strain>
    </source>
</reference>
<feature type="transmembrane region" description="Helical" evidence="1">
    <location>
        <begin position="331"/>
        <end position="348"/>
    </location>
</feature>
<sequence length="353" mass="39057">MLSETDILQAVRQHIAERGEASKVGLPVSGEITWHSLLEGTVVRCMETRTEDERIHRGRLDLSGRPQYDRLRRHPLAPPQDLSVATTHKLVQRGSVKEESCPCGNGKVTCSRCQGRGDLPCAATTSCSDCRGIDACLRCDGTGHRIRKAPEEHRQAADERATCKQCGAAEAACATCRGRGHAMCSTCRGGGTRECPNCDGAGTEPHKRCAGTGHTVTWTEGIINRQPRTEKIKWPESGLPYVARQHAREYGDWRKTFLTHKDSVPDGLEADFKALLKPRLKPRDGEIAREADVRYLPLARVVVPEHRHRVYYVYPGPTSLQVFILPSPQRTWQIAATVLGALAVLYLLSRLLS</sequence>
<protein>
    <recommendedName>
        <fullName evidence="6">CR-type domain-containing protein</fullName>
    </recommendedName>
</protein>
<evidence type="ECO:0000313" key="2">
    <source>
        <dbReference type="EMBL" id="GFE35330.1"/>
    </source>
</evidence>
<keyword evidence="1" id="KW-1133">Transmembrane helix</keyword>
<evidence type="ECO:0000313" key="4">
    <source>
        <dbReference type="EMBL" id="GFE42313.1"/>
    </source>
</evidence>
<comment type="caution">
    <text evidence="2">The sequence shown here is derived from an EMBL/GenBank/DDBJ whole genome shotgun (WGS) entry which is preliminary data.</text>
</comment>